<protein>
    <submittedName>
        <fullName evidence="1">Uncharacterized protein</fullName>
    </submittedName>
</protein>
<dbReference type="AlphaFoldDB" id="A0A1L7XF34"/>
<accession>A0A1L7XF34</accession>
<organism evidence="1 2">
    <name type="scientific">Phialocephala subalpina</name>
    <dbReference type="NCBI Taxonomy" id="576137"/>
    <lineage>
        <taxon>Eukaryota</taxon>
        <taxon>Fungi</taxon>
        <taxon>Dikarya</taxon>
        <taxon>Ascomycota</taxon>
        <taxon>Pezizomycotina</taxon>
        <taxon>Leotiomycetes</taxon>
        <taxon>Helotiales</taxon>
        <taxon>Mollisiaceae</taxon>
        <taxon>Phialocephala</taxon>
        <taxon>Phialocephala fortinii species complex</taxon>
    </lineage>
</organism>
<keyword evidence="2" id="KW-1185">Reference proteome</keyword>
<evidence type="ECO:0000313" key="1">
    <source>
        <dbReference type="EMBL" id="CZR63642.1"/>
    </source>
</evidence>
<name>A0A1L7XF34_9HELO</name>
<dbReference type="EMBL" id="FJOG01000024">
    <property type="protein sequence ID" value="CZR63642.1"/>
    <property type="molecule type" value="Genomic_DNA"/>
</dbReference>
<dbReference type="Proteomes" id="UP000184330">
    <property type="component" value="Unassembled WGS sequence"/>
</dbReference>
<gene>
    <name evidence="1" type="ORF">PAC_13539</name>
</gene>
<proteinExistence type="predicted"/>
<sequence>MAEYQSLLASATITRARLNGHLNPEAAIRGFISEASRVVKPGVGAMIHDFGWQENDFTVKVLDWIAWRFCLATWIAFWLEATSLNSNPRDHEATPTLSQSSKTYRCPRLNALSVRNVTRLTIEDLKRVELQDKETGEWVLFEDWEKRNNERQEQQFEKVYLQGFYEGVKSMSAISQGVTLAQGISGVNIPSL</sequence>
<evidence type="ECO:0000313" key="2">
    <source>
        <dbReference type="Proteomes" id="UP000184330"/>
    </source>
</evidence>
<reference evidence="1 2" key="1">
    <citation type="submission" date="2016-03" db="EMBL/GenBank/DDBJ databases">
        <authorList>
            <person name="Ploux O."/>
        </authorList>
    </citation>
    <scope>NUCLEOTIDE SEQUENCE [LARGE SCALE GENOMIC DNA]</scope>
    <source>
        <strain evidence="1 2">UAMH 11012</strain>
    </source>
</reference>